<feature type="non-terminal residue" evidence="1">
    <location>
        <position position="118"/>
    </location>
</feature>
<name>A0A8S3ZBY4_9EUPU</name>
<evidence type="ECO:0000313" key="2">
    <source>
        <dbReference type="Proteomes" id="UP000678393"/>
    </source>
</evidence>
<reference evidence="1" key="1">
    <citation type="submission" date="2021-04" db="EMBL/GenBank/DDBJ databases">
        <authorList>
            <consortium name="Molecular Ecology Group"/>
        </authorList>
    </citation>
    <scope>NUCLEOTIDE SEQUENCE</scope>
</reference>
<dbReference type="OrthoDB" id="6107273at2759"/>
<evidence type="ECO:0000313" key="1">
    <source>
        <dbReference type="EMBL" id="CAG5127077.1"/>
    </source>
</evidence>
<sequence>LRYLLPDQLYYSNPELRSDEFRPGAVSDIYSISGFQKIKPKVHNFYTKKDFMRCLRLGRLPDGVEVSDDSDAYVDKFGVIRTNDGPFWPEGALPLFGTPRFKWWVVDSPEPLYDYQSC</sequence>
<dbReference type="AlphaFoldDB" id="A0A8S3ZBY4"/>
<accession>A0A8S3ZBY4</accession>
<organism evidence="1 2">
    <name type="scientific">Candidula unifasciata</name>
    <dbReference type="NCBI Taxonomy" id="100452"/>
    <lineage>
        <taxon>Eukaryota</taxon>
        <taxon>Metazoa</taxon>
        <taxon>Spiralia</taxon>
        <taxon>Lophotrochozoa</taxon>
        <taxon>Mollusca</taxon>
        <taxon>Gastropoda</taxon>
        <taxon>Heterobranchia</taxon>
        <taxon>Euthyneura</taxon>
        <taxon>Panpulmonata</taxon>
        <taxon>Eupulmonata</taxon>
        <taxon>Stylommatophora</taxon>
        <taxon>Helicina</taxon>
        <taxon>Helicoidea</taxon>
        <taxon>Geomitridae</taxon>
        <taxon>Candidula</taxon>
    </lineage>
</organism>
<dbReference type="Proteomes" id="UP000678393">
    <property type="component" value="Unassembled WGS sequence"/>
</dbReference>
<dbReference type="EMBL" id="CAJHNH020002558">
    <property type="protein sequence ID" value="CAG5127077.1"/>
    <property type="molecule type" value="Genomic_DNA"/>
</dbReference>
<gene>
    <name evidence="1" type="ORF">CUNI_LOCUS12635</name>
</gene>
<feature type="non-terminal residue" evidence="1">
    <location>
        <position position="1"/>
    </location>
</feature>
<comment type="caution">
    <text evidence="1">The sequence shown here is derived from an EMBL/GenBank/DDBJ whole genome shotgun (WGS) entry which is preliminary data.</text>
</comment>
<protein>
    <submittedName>
        <fullName evidence="1">Uncharacterized protein</fullName>
    </submittedName>
</protein>
<proteinExistence type="predicted"/>
<keyword evidence="2" id="KW-1185">Reference proteome</keyword>